<sequence>MPASYVFKPGNAPLIISIPHMGVEVPPDLFAKMTPVGRQLADTDWHLDMLYDFANGMGASFLMARYSRFVVDLNRPPNDETLYPGQTKTGLFPQLTFRGEPIYLDSTEPDEHERNDRLVRYWHPYHDKLADEINRLRSEHGQVLVWEAHSIASVLPRLFEGKLPDLNIGTHAGKSAHATVLEAIETSLTSCDYTFALNGRFKGGYNTRYFGDPENGVHTVQLEMCQSTYMNEDAPFDYRSDLADRVKPVVQGMVQSALDAVLKLVR</sequence>
<keyword evidence="2" id="KW-1185">Reference proteome</keyword>
<name>A0ABY4AMW5_9BURK</name>
<proteinExistence type="predicted"/>
<evidence type="ECO:0000313" key="1">
    <source>
        <dbReference type="EMBL" id="UOD50966.1"/>
    </source>
</evidence>
<keyword evidence="1" id="KW-0378">Hydrolase</keyword>
<accession>A0ABY4AMW5</accession>
<dbReference type="NCBIfam" id="TIGR02017">
    <property type="entry name" value="hutG_amidohyd"/>
    <property type="match status" value="1"/>
</dbReference>
<dbReference type="EC" id="3.5.1.68" evidence="1"/>
<organism evidence="1 2">
    <name type="scientific">Orrella daihaiensis</name>
    <dbReference type="NCBI Taxonomy" id="2782176"/>
    <lineage>
        <taxon>Bacteria</taxon>
        <taxon>Pseudomonadati</taxon>
        <taxon>Pseudomonadota</taxon>
        <taxon>Betaproteobacteria</taxon>
        <taxon>Burkholderiales</taxon>
        <taxon>Alcaligenaceae</taxon>
        <taxon>Orrella</taxon>
    </lineage>
</organism>
<dbReference type="SUPFAM" id="SSF53187">
    <property type="entry name" value="Zn-dependent exopeptidases"/>
    <property type="match status" value="1"/>
</dbReference>
<dbReference type="Proteomes" id="UP000831607">
    <property type="component" value="Chromosome"/>
</dbReference>
<gene>
    <name evidence="1" type="primary">hutG</name>
    <name evidence="1" type="ORF">DHf2319_03345</name>
</gene>
<dbReference type="Gene3D" id="3.40.630.40">
    <property type="entry name" value="Zn-dependent exopeptidases"/>
    <property type="match status" value="1"/>
</dbReference>
<dbReference type="InterPro" id="IPR010247">
    <property type="entry name" value="HutG_amidohyd"/>
</dbReference>
<reference evidence="1 2" key="1">
    <citation type="submission" date="2020-11" db="EMBL/GenBank/DDBJ databases">
        <title>Algicoccus daihaiensis sp.nov., isolated from Daihai Lake in Inner Mongolia.</title>
        <authorList>
            <person name="Kai J."/>
        </authorList>
    </citation>
    <scope>NUCLEOTIDE SEQUENCE [LARGE SCALE GENOMIC DNA]</scope>
    <source>
        <strain evidence="2">f23</strain>
    </source>
</reference>
<protein>
    <submittedName>
        <fullName evidence="1">N-formylglutamate deformylase</fullName>
        <ecNumber evidence="1">3.5.1.68</ecNumber>
    </submittedName>
</protein>
<dbReference type="Pfam" id="PF05013">
    <property type="entry name" value="FGase"/>
    <property type="match status" value="1"/>
</dbReference>
<evidence type="ECO:0000313" key="2">
    <source>
        <dbReference type="Proteomes" id="UP000831607"/>
    </source>
</evidence>
<dbReference type="RefSeq" id="WP_243479383.1">
    <property type="nucleotide sequence ID" value="NZ_CP063982.1"/>
</dbReference>
<dbReference type="InterPro" id="IPR007709">
    <property type="entry name" value="N-FG_amidohydro"/>
</dbReference>
<dbReference type="EMBL" id="CP063982">
    <property type="protein sequence ID" value="UOD50966.1"/>
    <property type="molecule type" value="Genomic_DNA"/>
</dbReference>
<dbReference type="GO" id="GO:0050129">
    <property type="term" value="F:N-formylglutamate deformylase activity"/>
    <property type="evidence" value="ECO:0007669"/>
    <property type="project" value="UniProtKB-EC"/>
</dbReference>